<accession>A0A0W1R617</accession>
<evidence type="ECO:0000259" key="1">
    <source>
        <dbReference type="Pfam" id="PF24035"/>
    </source>
</evidence>
<dbReference type="STRING" id="1514971.AUR64_13895"/>
<keyword evidence="3" id="KW-1185">Reference proteome</keyword>
<dbReference type="RefSeq" id="WP_058582052.1">
    <property type="nucleotide sequence ID" value="NZ_LOPU01000029.1"/>
</dbReference>
<reference evidence="2 3" key="1">
    <citation type="submission" date="2015-12" db="EMBL/GenBank/DDBJ databases">
        <title>Haloprofundus marisrubri gen. nov., sp. nov., an extremely halophilic archaeon isolated from the Discovery deep brine-seawater interface in the Red Sea.</title>
        <authorList>
            <person name="Zhang G."/>
            <person name="Stingl U."/>
            <person name="Rashid M."/>
        </authorList>
    </citation>
    <scope>NUCLEOTIDE SEQUENCE [LARGE SCALE GENOMIC DNA]</scope>
    <source>
        <strain evidence="2 3">SB9</strain>
    </source>
</reference>
<evidence type="ECO:0000313" key="2">
    <source>
        <dbReference type="EMBL" id="KTG08899.1"/>
    </source>
</evidence>
<organism evidence="2 3">
    <name type="scientific">Haloprofundus marisrubri</name>
    <dbReference type="NCBI Taxonomy" id="1514971"/>
    <lineage>
        <taxon>Archaea</taxon>
        <taxon>Methanobacteriati</taxon>
        <taxon>Methanobacteriota</taxon>
        <taxon>Stenosarchaea group</taxon>
        <taxon>Halobacteria</taxon>
        <taxon>Halobacteriales</taxon>
        <taxon>Haloferacaceae</taxon>
        <taxon>Haloprofundus</taxon>
    </lineage>
</organism>
<dbReference type="Proteomes" id="UP000054387">
    <property type="component" value="Unassembled WGS sequence"/>
</dbReference>
<dbReference type="InterPro" id="IPR055768">
    <property type="entry name" value="DUF7344"/>
</dbReference>
<gene>
    <name evidence="2" type="ORF">AUR64_13895</name>
</gene>
<proteinExistence type="predicted"/>
<sequence length="112" mass="13170">MSTNDSGRSLSPSTAFELLADPSRRGVLYVLLDSDGPIRYERLVERVLGREITPYDDRRRLHLELHHTAIPKLANSRFVEYDERTRRLRLTDPHDELRPYLRFARSMDESES</sequence>
<protein>
    <recommendedName>
        <fullName evidence="1">DUF7344 domain-containing protein</fullName>
    </recommendedName>
</protein>
<name>A0A0W1R617_9EURY</name>
<feature type="domain" description="DUF7344" evidence="1">
    <location>
        <begin position="16"/>
        <end position="87"/>
    </location>
</feature>
<dbReference type="EMBL" id="LOPU01000029">
    <property type="protein sequence ID" value="KTG08899.1"/>
    <property type="molecule type" value="Genomic_DNA"/>
</dbReference>
<dbReference type="Pfam" id="PF24035">
    <property type="entry name" value="DUF7344"/>
    <property type="match status" value="1"/>
</dbReference>
<dbReference type="AlphaFoldDB" id="A0A0W1R617"/>
<dbReference type="OrthoDB" id="291296at2157"/>
<evidence type="ECO:0000313" key="3">
    <source>
        <dbReference type="Proteomes" id="UP000054387"/>
    </source>
</evidence>
<comment type="caution">
    <text evidence="2">The sequence shown here is derived from an EMBL/GenBank/DDBJ whole genome shotgun (WGS) entry which is preliminary data.</text>
</comment>